<evidence type="ECO:0000256" key="1">
    <source>
        <dbReference type="ARBA" id="ARBA00003238"/>
    </source>
</evidence>
<dbReference type="Proteomes" id="UP000664801">
    <property type="component" value="Unassembled WGS sequence"/>
</dbReference>
<evidence type="ECO:0000313" key="4">
    <source>
        <dbReference type="Proteomes" id="UP000664801"/>
    </source>
</evidence>
<dbReference type="InterPro" id="IPR050270">
    <property type="entry name" value="DegV_domain_contain"/>
</dbReference>
<dbReference type="PANTHER" id="PTHR33434">
    <property type="entry name" value="DEGV DOMAIN-CONTAINING PROTEIN DR_1986-RELATED"/>
    <property type="match status" value="1"/>
</dbReference>
<dbReference type="PANTHER" id="PTHR33434:SF2">
    <property type="entry name" value="FATTY ACID-BINDING PROTEIN TM_1468"/>
    <property type="match status" value="1"/>
</dbReference>
<proteinExistence type="predicted"/>
<organism evidence="3 4">
    <name type="scientific">Streptococcus vaginalis</name>
    <dbReference type="NCBI Taxonomy" id="2748301"/>
    <lineage>
        <taxon>Bacteria</taxon>
        <taxon>Bacillati</taxon>
        <taxon>Bacillota</taxon>
        <taxon>Bacilli</taxon>
        <taxon>Lactobacillales</taxon>
        <taxon>Streptococcaceae</taxon>
        <taxon>Streptococcus</taxon>
    </lineage>
</organism>
<dbReference type="RefSeq" id="WP_207047748.1">
    <property type="nucleotide sequence ID" value="NZ_JAFINR010000011.1"/>
</dbReference>
<sequence>MSKLGIIVDTACDVPKEAYEKLNVAMLPLWVHFSDKSYRDLIDIEKDEFYDLLDKEIPRTSTPSPAEVKEAIDKEFADAADEVLIITVSSGLSGVNNLSNLAAADYDGRVKVFDTKNVAIGAGFYAYRAASLRDEGRSADEIIKIMTDDRDNMRSKTYFAIPELTHLIKGGRIGKVQGAIGQFLDIKPIITCNTDGIYYAIDKVRGFVKAQKKLIERVKKELSDSKDYYLSICHGSNLEALALAKEALKDEVARAKIYVEEQIAPTLATHTGRGLLGLAYYKL</sequence>
<dbReference type="InterPro" id="IPR003797">
    <property type="entry name" value="DegV"/>
</dbReference>
<evidence type="ECO:0000256" key="2">
    <source>
        <dbReference type="ARBA" id="ARBA00023121"/>
    </source>
</evidence>
<protein>
    <submittedName>
        <fullName evidence="3">DegV family protein</fullName>
    </submittedName>
</protein>
<gene>
    <name evidence="3" type="ORF">JR342_07835</name>
</gene>
<comment type="function">
    <text evidence="1">May bind long-chain fatty acids, such as palmitate, and may play a role in lipid transport or fatty acid metabolism.</text>
</comment>
<dbReference type="NCBIfam" id="TIGR00762">
    <property type="entry name" value="DegV"/>
    <property type="match status" value="1"/>
</dbReference>
<keyword evidence="2" id="KW-0446">Lipid-binding</keyword>
<name>A0ABS3GE82_9STRE</name>
<dbReference type="PROSITE" id="PS51482">
    <property type="entry name" value="DEGV"/>
    <property type="match status" value="1"/>
</dbReference>
<dbReference type="InterPro" id="IPR043168">
    <property type="entry name" value="DegV_C"/>
</dbReference>
<dbReference type="SUPFAM" id="SSF82549">
    <property type="entry name" value="DAK1/DegV-like"/>
    <property type="match status" value="1"/>
</dbReference>
<reference evidence="4" key="1">
    <citation type="submission" date="2023-07" db="EMBL/GenBank/DDBJ databases">
        <title>Streptococcus vaginalis sp. nov., a novel bacterial species isolated from vaginal swabs of a pregnant woman with diabetes.</title>
        <authorList>
            <person name="Chen Y.-S."/>
        </authorList>
    </citation>
    <scope>NUCLEOTIDE SEQUENCE [LARGE SCALE GENOMIC DNA]</scope>
    <source>
        <strain evidence="4">P1L01</strain>
    </source>
</reference>
<dbReference type="Pfam" id="PF02645">
    <property type="entry name" value="DegV"/>
    <property type="match status" value="1"/>
</dbReference>
<accession>A0ABS3GE82</accession>
<dbReference type="Gene3D" id="3.30.1180.10">
    <property type="match status" value="1"/>
</dbReference>
<dbReference type="Gene3D" id="3.40.50.10170">
    <property type="match status" value="1"/>
</dbReference>
<dbReference type="EMBL" id="JAFINR010000011">
    <property type="protein sequence ID" value="MBO0364978.1"/>
    <property type="molecule type" value="Genomic_DNA"/>
</dbReference>
<keyword evidence="4" id="KW-1185">Reference proteome</keyword>
<evidence type="ECO:0000313" key="3">
    <source>
        <dbReference type="EMBL" id="MBO0364978.1"/>
    </source>
</evidence>
<comment type="caution">
    <text evidence="3">The sequence shown here is derived from an EMBL/GenBank/DDBJ whole genome shotgun (WGS) entry which is preliminary data.</text>
</comment>